<evidence type="ECO:0000313" key="4">
    <source>
        <dbReference type="Proteomes" id="UP000193104"/>
    </source>
</evidence>
<dbReference type="OrthoDB" id="9795565at2"/>
<dbReference type="Proteomes" id="UP000193104">
    <property type="component" value="Unassembled WGS sequence"/>
</dbReference>
<keyword evidence="4" id="KW-1185">Reference proteome</keyword>
<evidence type="ECO:0000259" key="2">
    <source>
        <dbReference type="Pfam" id="PF13166"/>
    </source>
</evidence>
<feature type="coiled-coil region" evidence="1">
    <location>
        <begin position="356"/>
        <end position="390"/>
    </location>
</feature>
<dbReference type="PANTHER" id="PTHR32182:SF22">
    <property type="entry name" value="ATP-DEPENDENT ENDONUCLEASE, OLD FAMILY-RELATED"/>
    <property type="match status" value="1"/>
</dbReference>
<evidence type="ECO:0000313" key="3">
    <source>
        <dbReference type="EMBL" id="ORM74325.1"/>
    </source>
</evidence>
<evidence type="ECO:0000256" key="1">
    <source>
        <dbReference type="SAM" id="Coils"/>
    </source>
</evidence>
<accession>A0A1X1DC84</accession>
<dbReference type="AlphaFoldDB" id="A0A1X1DC84"/>
<reference evidence="3 4" key="1">
    <citation type="journal article" date="2017" name="Antonie Van Leeuwenhoek">
        <title>Phylogenomic resolution of the bacterial genus Pantoea and its relationship with Erwinia and Tatumella.</title>
        <authorList>
            <person name="Palmer M."/>
            <person name="Steenkamp E.T."/>
            <person name="Coetzee M.P."/>
            <person name="Chan W.Y."/>
            <person name="van Zyl E."/>
            <person name="De Maayer P."/>
            <person name="Coutinho T.A."/>
            <person name="Blom J."/>
            <person name="Smits T.H."/>
            <person name="Duffy B."/>
            <person name="Venter S.N."/>
        </authorList>
    </citation>
    <scope>NUCLEOTIDE SEQUENCE [LARGE SCALE GENOMIC DNA]</scope>
    <source>
        <strain evidence="3 4">LMG 26277</strain>
    </source>
</reference>
<comment type="caution">
    <text evidence="3">The sequence shown here is derived from an EMBL/GenBank/DDBJ whole genome shotgun (WGS) entry which is preliminary data.</text>
</comment>
<protein>
    <recommendedName>
        <fullName evidence="2">Protein CR006 P-loop domain-containing protein</fullName>
    </recommendedName>
</protein>
<name>A0A1X1DC84_9GAMM</name>
<dbReference type="RefSeq" id="WP_158086956.1">
    <property type="nucleotide sequence ID" value="NZ_MLFS01000008.1"/>
</dbReference>
<dbReference type="GO" id="GO:0006302">
    <property type="term" value="P:double-strand break repair"/>
    <property type="evidence" value="ECO:0007669"/>
    <property type="project" value="TreeGrafter"/>
</dbReference>
<feature type="coiled-coil region" evidence="1">
    <location>
        <begin position="424"/>
        <end position="458"/>
    </location>
</feature>
<dbReference type="InterPro" id="IPR026866">
    <property type="entry name" value="CR006_AAA"/>
</dbReference>
<feature type="coiled-coil region" evidence="1">
    <location>
        <begin position="107"/>
        <end position="134"/>
    </location>
</feature>
<dbReference type="Pfam" id="PF13166">
    <property type="entry name" value="AAA_13"/>
    <property type="match status" value="1"/>
</dbReference>
<proteinExistence type="predicted"/>
<dbReference type="Gene3D" id="3.40.50.300">
    <property type="entry name" value="P-loop containing nucleotide triphosphate hydrolases"/>
    <property type="match status" value="2"/>
</dbReference>
<dbReference type="GO" id="GO:0000731">
    <property type="term" value="P:DNA synthesis involved in DNA repair"/>
    <property type="evidence" value="ECO:0007669"/>
    <property type="project" value="TreeGrafter"/>
</dbReference>
<dbReference type="SUPFAM" id="SSF52540">
    <property type="entry name" value="P-loop containing nucleoside triphosphate hydrolases"/>
    <property type="match status" value="1"/>
</dbReference>
<organism evidence="3 4">
    <name type="scientific">Pantoea wallisii</name>
    <dbReference type="NCBI Taxonomy" id="1076551"/>
    <lineage>
        <taxon>Bacteria</taxon>
        <taxon>Pseudomonadati</taxon>
        <taxon>Pseudomonadota</taxon>
        <taxon>Gammaproteobacteria</taxon>
        <taxon>Enterobacterales</taxon>
        <taxon>Erwiniaceae</taxon>
        <taxon>Pantoea</taxon>
    </lineage>
</organism>
<dbReference type="EMBL" id="MLFS01000008">
    <property type="protein sequence ID" value="ORM74325.1"/>
    <property type="molecule type" value="Genomic_DNA"/>
</dbReference>
<gene>
    <name evidence="3" type="ORF">HA48_04385</name>
</gene>
<sequence length="729" mass="84051">MAQLVIKNVRSYSKERSINIDLSKKVNLIYGQNGSGKSTISGYFYSPSNVAYNECSFSREGDYNYIVYNSQFVEDSFYHKSEQPGVFTLSQSNKEVMEEIKHSDKKIASLKGRLIRLDNEVKEKDEMLIKLENSCKEAVWKKTAHIRTTELTELMTKSLRKDSLYSKICIQDKKDEDSSGDVLNEYKKLKNNKTSSFSSIYHPSMPILNIQQEELLLTPLIPSSNSYLSNVIEELGNADWVKLGLGYVSDTRCPFCQSDTVNNDFLKAIRDVFDETYEKKLNDLKGIHNNYSNACDEYIKNLEDSLNGSGYISNDDSIWNLIKQIGQSLVLNKSALKEKIEKPSAVISLIDSSNIHDKLNARIKSLNGEIKEINERLNEYEISVSNLSNKLWMVLRNLCGDLIDNNKVNMDELNGDKSLMLERKAVIEREVQQEKDRLSELRKQVSNMDETVDKINSSLKRLGLSGLEIKKAHERNFFQIHRGNDNVEIYKSLSEGEKTIITFLYFLECCEGQFEEGDLKDKIIVIDDPISSLSHDYIYEISSLIHYRIIQGMPSDAKILILTHNLFFFQELLKLAPPKVKNFEKQYSLLRVVKNEFSDVITMSKGDIKNEYESYWELLKNVKDGIVNPVILPNVMRNILEYYFSFSCKLDNLKIALEQLAESENDITYKSFCRYMHRGSHLDSSNINNLGRGSTEKYFDIFKDVFNKTDDLPHYNRMFGVEIDKEIAE</sequence>
<dbReference type="PANTHER" id="PTHR32182">
    <property type="entry name" value="DNA REPLICATION AND REPAIR PROTEIN RECF"/>
    <property type="match status" value="1"/>
</dbReference>
<feature type="domain" description="Protein CR006 P-loop" evidence="2">
    <location>
        <begin position="9"/>
        <end position="706"/>
    </location>
</feature>
<dbReference type="InterPro" id="IPR027417">
    <property type="entry name" value="P-loop_NTPase"/>
</dbReference>
<keyword evidence="1" id="KW-0175">Coiled coil</keyword>